<keyword evidence="4" id="KW-1185">Reference proteome</keyword>
<dbReference type="Proteomes" id="UP000439314">
    <property type="component" value="Unassembled WGS sequence"/>
</dbReference>
<organism evidence="2 5">
    <name type="scientific">Xanthomonas sontii</name>
    <dbReference type="NCBI Taxonomy" id="2650745"/>
    <lineage>
        <taxon>Bacteria</taxon>
        <taxon>Pseudomonadati</taxon>
        <taxon>Pseudomonadota</taxon>
        <taxon>Gammaproteobacteria</taxon>
        <taxon>Lysobacterales</taxon>
        <taxon>Lysobacteraceae</taxon>
        <taxon>Xanthomonas</taxon>
    </lineage>
</organism>
<sequence length="100" mass="10918">MSHPNCVLELAVFTVKPAARERMPALRQQLRAVLADFPGLLDYRAYAPLDGDDQFVDIAYWRDLASAQAAAEAFASGDARFAPYAAAIAELQVMRHLAPA</sequence>
<protein>
    <recommendedName>
        <fullName evidence="1">ABM domain-containing protein</fullName>
    </recommendedName>
</protein>
<dbReference type="Gene3D" id="3.30.70.100">
    <property type="match status" value="1"/>
</dbReference>
<dbReference type="EMBL" id="WJPN01000007">
    <property type="protein sequence ID" value="MRH00750.1"/>
    <property type="molecule type" value="Genomic_DNA"/>
</dbReference>
<evidence type="ECO:0000313" key="3">
    <source>
        <dbReference type="EMBL" id="MRH75082.1"/>
    </source>
</evidence>
<accession>A0A6N7QA36</accession>
<dbReference type="InterPro" id="IPR007138">
    <property type="entry name" value="ABM_dom"/>
</dbReference>
<dbReference type="InterPro" id="IPR011008">
    <property type="entry name" value="Dimeric_a/b-barrel"/>
</dbReference>
<comment type="caution">
    <text evidence="2">The sequence shown here is derived from an EMBL/GenBank/DDBJ whole genome shotgun (WGS) entry which is preliminary data.</text>
</comment>
<feature type="domain" description="ABM" evidence="1">
    <location>
        <begin position="10"/>
        <end position="70"/>
    </location>
</feature>
<dbReference type="EMBL" id="WJPM01000007">
    <property type="protein sequence ID" value="MRH75082.1"/>
    <property type="molecule type" value="Genomic_DNA"/>
</dbReference>
<dbReference type="Pfam" id="PF03992">
    <property type="entry name" value="ABM"/>
    <property type="match status" value="1"/>
</dbReference>
<dbReference type="RefSeq" id="WP_017917639.1">
    <property type="nucleotide sequence ID" value="NZ_CP132342.1"/>
</dbReference>
<dbReference type="Proteomes" id="UP000437931">
    <property type="component" value="Unassembled WGS sequence"/>
</dbReference>
<name>A0A6N7QA36_9XANT</name>
<proteinExistence type="predicted"/>
<evidence type="ECO:0000313" key="2">
    <source>
        <dbReference type="EMBL" id="MRH00750.1"/>
    </source>
</evidence>
<evidence type="ECO:0000259" key="1">
    <source>
        <dbReference type="Pfam" id="PF03992"/>
    </source>
</evidence>
<evidence type="ECO:0000313" key="5">
    <source>
        <dbReference type="Proteomes" id="UP000439314"/>
    </source>
</evidence>
<dbReference type="SUPFAM" id="SSF54909">
    <property type="entry name" value="Dimeric alpha+beta barrel"/>
    <property type="match status" value="1"/>
</dbReference>
<gene>
    <name evidence="2" type="ORF">GIY21_10650</name>
    <name evidence="3" type="ORF">GIY22_10645</name>
</gene>
<dbReference type="AlphaFoldDB" id="A0A6N7QA36"/>
<reference evidence="3" key="2">
    <citation type="journal article" date="2020" name="Plant Dis.">
        <title>A Grain Rot of Rice in Iran Caused by a Xanthomonas Strain Closely Related to X. sacchari.</title>
        <authorList>
            <person name="Mirghasempour S.A."/>
            <person name="Huang S."/>
            <person name="Studholme D.J."/>
            <person name="Brady C.L."/>
        </authorList>
    </citation>
    <scope>NUCLEOTIDE SEQUENCE</scope>
    <source>
        <strain evidence="3">SAM114</strain>
    </source>
</reference>
<reference evidence="4 5" key="1">
    <citation type="submission" date="2019-11" db="EMBL/GenBank/DDBJ databases">
        <title>First report of rice panicle blight caused by Xanthomonas sp. in Iran.</title>
        <authorList>
            <person name="Mirghasempour S.A."/>
            <person name="Huang S."/>
            <person name="Brady C.L."/>
            <person name="Studholme D.J."/>
        </authorList>
    </citation>
    <scope>NUCLEOTIDE SEQUENCE [LARGE SCALE GENOMIC DNA]</scope>
    <source>
        <strain evidence="2 5">ASD011</strain>
        <strain evidence="4">SAM114</strain>
    </source>
</reference>
<evidence type="ECO:0000313" key="4">
    <source>
        <dbReference type="Proteomes" id="UP000437931"/>
    </source>
</evidence>